<dbReference type="AlphaFoldDB" id="A0A0F9EQI2"/>
<gene>
    <name evidence="1" type="ORF">LCGC14_2045560</name>
</gene>
<feature type="non-terminal residue" evidence="1">
    <location>
        <position position="29"/>
    </location>
</feature>
<organism evidence="1">
    <name type="scientific">marine sediment metagenome</name>
    <dbReference type="NCBI Taxonomy" id="412755"/>
    <lineage>
        <taxon>unclassified sequences</taxon>
        <taxon>metagenomes</taxon>
        <taxon>ecological metagenomes</taxon>
    </lineage>
</organism>
<evidence type="ECO:0000313" key="1">
    <source>
        <dbReference type="EMBL" id="KKL76368.1"/>
    </source>
</evidence>
<name>A0A0F9EQI2_9ZZZZ</name>
<sequence>MGLLLLMASTADTKMDSEDKLVSMIMEAN</sequence>
<reference evidence="1" key="1">
    <citation type="journal article" date="2015" name="Nature">
        <title>Complex archaea that bridge the gap between prokaryotes and eukaryotes.</title>
        <authorList>
            <person name="Spang A."/>
            <person name="Saw J.H."/>
            <person name="Jorgensen S.L."/>
            <person name="Zaremba-Niedzwiedzka K."/>
            <person name="Martijn J."/>
            <person name="Lind A.E."/>
            <person name="van Eijk R."/>
            <person name="Schleper C."/>
            <person name="Guy L."/>
            <person name="Ettema T.J."/>
        </authorList>
    </citation>
    <scope>NUCLEOTIDE SEQUENCE</scope>
</reference>
<accession>A0A0F9EQI2</accession>
<proteinExistence type="predicted"/>
<dbReference type="EMBL" id="LAZR01024070">
    <property type="protein sequence ID" value="KKL76368.1"/>
    <property type="molecule type" value="Genomic_DNA"/>
</dbReference>
<comment type="caution">
    <text evidence="1">The sequence shown here is derived from an EMBL/GenBank/DDBJ whole genome shotgun (WGS) entry which is preliminary data.</text>
</comment>
<protein>
    <submittedName>
        <fullName evidence="1">Uncharacterized protein</fullName>
    </submittedName>
</protein>